<keyword evidence="2" id="KW-0689">Ribosomal protein</keyword>
<dbReference type="InterPro" id="IPR036986">
    <property type="entry name" value="S4_RNA-bd_sf"/>
</dbReference>
<dbReference type="PROSITE" id="PS50889">
    <property type="entry name" value="S4"/>
    <property type="match status" value="1"/>
</dbReference>
<dbReference type="GO" id="GO:0005840">
    <property type="term" value="C:ribosome"/>
    <property type="evidence" value="ECO:0007669"/>
    <property type="project" value="UniProtKB-KW"/>
</dbReference>
<gene>
    <name evidence="2" type="primary">rps4</name>
</gene>
<proteinExistence type="predicted"/>
<sequence>MLNNNKITKITFNKTNITKLNWLFLLPLVSYKPNYKLLFNLYNVKNQSHINKIIDYVTNINLTVLEALELKLEIILVRSGLFNNLSDVIKAIKNGQILVNGKKCYKGNNIIFPGSKIQVLNWDPINQGYFCKMNLVKSKNEKSNKQDIWKDIAWYKPPFHLIIDYKIGYIKVLKKPSNYILPNALTPLYNKFGS</sequence>
<protein>
    <submittedName>
        <fullName evidence="2">Ribosomal protein S4</fullName>
    </submittedName>
</protein>
<accession>M1K517</accession>
<dbReference type="Gene3D" id="3.10.290.10">
    <property type="entry name" value="RNA-binding S4 domain"/>
    <property type="match status" value="1"/>
</dbReference>
<dbReference type="EMBL" id="KC573040">
    <property type="protein sequence ID" value="AGE93704.1"/>
    <property type="molecule type" value="Genomic_DNA"/>
</dbReference>
<evidence type="ECO:0000313" key="2">
    <source>
        <dbReference type="EMBL" id="AGE93704.1"/>
    </source>
</evidence>
<reference evidence="2" key="1">
    <citation type="submission" date="2012-12" db="EMBL/GenBank/DDBJ databases">
        <authorList>
            <person name="Lang B.F."/>
        </authorList>
    </citation>
    <scope>NUCLEOTIDE SEQUENCE</scope>
    <source>
        <strain evidence="2">ATCC 50519</strain>
    </source>
</reference>
<keyword evidence="2" id="KW-0496">Mitochondrion</keyword>
<name>M1K517_MINVI</name>
<organism evidence="2">
    <name type="scientific">Ministeria vibrans</name>
    <name type="common">Bacterivorous amoeba</name>
    <dbReference type="NCBI Taxonomy" id="134558"/>
    <lineage>
        <taxon>Eukaryota</taxon>
        <taxon>Filasterea</taxon>
        <taxon>Ministeria</taxon>
    </lineage>
</organism>
<dbReference type="CDD" id="cd00165">
    <property type="entry name" value="S4"/>
    <property type="match status" value="1"/>
</dbReference>
<evidence type="ECO:0000256" key="1">
    <source>
        <dbReference type="PROSITE-ProRule" id="PRU00182"/>
    </source>
</evidence>
<keyword evidence="1" id="KW-0694">RNA-binding</keyword>
<dbReference type="GeneID" id="14659623"/>
<dbReference type="AlphaFoldDB" id="M1K517"/>
<dbReference type="RefSeq" id="YP_007476203.1">
    <property type="nucleotide sequence ID" value="NC_020370.1"/>
</dbReference>
<dbReference type="GO" id="GO:0003723">
    <property type="term" value="F:RNA binding"/>
    <property type="evidence" value="ECO:0007669"/>
    <property type="project" value="UniProtKB-KW"/>
</dbReference>
<dbReference type="SUPFAM" id="SSF55174">
    <property type="entry name" value="Alpha-L RNA-binding motif"/>
    <property type="match status" value="1"/>
</dbReference>
<keyword evidence="2" id="KW-0687">Ribonucleoprotein</keyword>
<geneLocation type="mitochondrion" evidence="2"/>